<accession>A0ABY8VD26</accession>
<keyword evidence="2" id="KW-1185">Reference proteome</keyword>
<sequence length="48" mass="5125">MNFDAIIDQAVAFSSNGIGATIKDVFAVLYTIFFPSNSEAAFPIEIPA</sequence>
<organism evidence="1 2">
    <name type="scientific">Corynebacterium breve</name>
    <dbReference type="NCBI Taxonomy" id="3049799"/>
    <lineage>
        <taxon>Bacteria</taxon>
        <taxon>Bacillati</taxon>
        <taxon>Actinomycetota</taxon>
        <taxon>Actinomycetes</taxon>
        <taxon>Mycobacteriales</taxon>
        <taxon>Corynebacteriaceae</taxon>
        <taxon>Corynebacterium</taxon>
    </lineage>
</organism>
<dbReference type="Proteomes" id="UP001225598">
    <property type="component" value="Chromosome"/>
</dbReference>
<evidence type="ECO:0000313" key="2">
    <source>
        <dbReference type="Proteomes" id="UP001225598"/>
    </source>
</evidence>
<evidence type="ECO:0000313" key="1">
    <source>
        <dbReference type="EMBL" id="WIM67571.1"/>
    </source>
</evidence>
<dbReference type="RefSeq" id="WP_284824758.1">
    <property type="nucleotide sequence ID" value="NZ_CP126969.1"/>
</dbReference>
<dbReference type="EMBL" id="CP126969">
    <property type="protein sequence ID" value="WIM67571.1"/>
    <property type="molecule type" value="Genomic_DNA"/>
</dbReference>
<name>A0ABY8VD26_9CORY</name>
<proteinExistence type="predicted"/>
<gene>
    <name evidence="1" type="ORF">QP027_10830</name>
</gene>
<reference evidence="1 2" key="1">
    <citation type="submission" date="2023-05" db="EMBL/GenBank/DDBJ databases">
        <title>Corynebacterium suedekumii sp. nov. and Corynebacterium breve sp. nov. isolated from raw cow's milk.</title>
        <authorList>
            <person name="Baer M.K."/>
            <person name="Mehl L."/>
            <person name="Hellmuth R."/>
            <person name="Marke G."/>
            <person name="Lipski A."/>
        </authorList>
    </citation>
    <scope>NUCLEOTIDE SEQUENCE [LARGE SCALE GENOMIC DNA]</scope>
    <source>
        <strain evidence="1 2">R4</strain>
    </source>
</reference>
<protein>
    <submittedName>
        <fullName evidence="1">Uncharacterized protein</fullName>
    </submittedName>
</protein>